<name>A0A921TH73_9GAMM</name>
<dbReference type="Proteomes" id="UP000717981">
    <property type="component" value="Unassembled WGS sequence"/>
</dbReference>
<dbReference type="NCBIfam" id="TIGR02610">
    <property type="entry name" value="PHA_gran_rgn"/>
    <property type="match status" value="1"/>
</dbReference>
<sequence length="91" mass="10175">MSRIDLVHPHSLAQDQIRQVVDDLAARLQSRYGLEPRWEDGALKLSGPGIQGRVELQPRQVRVVAELGLLLSAMRGIVEQEIRRALAEKLG</sequence>
<evidence type="ECO:0000313" key="1">
    <source>
        <dbReference type="EMBL" id="KAF1687422.1"/>
    </source>
</evidence>
<protein>
    <submittedName>
        <fullName evidence="1">Polyhydroxyalkanoic acid synthase</fullName>
    </submittedName>
</protein>
<dbReference type="OrthoDB" id="287584at2"/>
<dbReference type="RefSeq" id="WP_162125160.1">
    <property type="nucleotide sequence ID" value="NZ_PDWK01000065.1"/>
</dbReference>
<gene>
    <name evidence="1" type="ORF">CR938_11550</name>
</gene>
<accession>A0A921TH73</accession>
<dbReference type="EMBL" id="PDWK01000065">
    <property type="protein sequence ID" value="KAF1687422.1"/>
    <property type="molecule type" value="Genomic_DNA"/>
</dbReference>
<evidence type="ECO:0000313" key="2">
    <source>
        <dbReference type="Proteomes" id="UP000717981"/>
    </source>
</evidence>
<dbReference type="AlphaFoldDB" id="A0A921TH73"/>
<keyword evidence="2" id="KW-1185">Reference proteome</keyword>
<dbReference type="InterPro" id="IPR013433">
    <property type="entry name" value="PHA_gran_rgn"/>
</dbReference>
<organism evidence="1 2">
    <name type="scientific">Pseudoxanthomonas taiwanensis</name>
    <dbReference type="NCBI Taxonomy" id="176598"/>
    <lineage>
        <taxon>Bacteria</taxon>
        <taxon>Pseudomonadati</taxon>
        <taxon>Pseudomonadota</taxon>
        <taxon>Gammaproteobacteria</taxon>
        <taxon>Lysobacterales</taxon>
        <taxon>Lysobacteraceae</taxon>
        <taxon>Pseudoxanthomonas</taxon>
    </lineage>
</organism>
<reference evidence="1" key="1">
    <citation type="submission" date="2017-10" db="EMBL/GenBank/DDBJ databases">
        <title>Whole genome sequencing of members of genus Pseudoxanthomonas.</title>
        <authorList>
            <person name="Kumar S."/>
            <person name="Bansal K."/>
            <person name="Kaur A."/>
            <person name="Patil P."/>
            <person name="Sharma S."/>
            <person name="Patil P.B."/>
        </authorList>
    </citation>
    <scope>NUCLEOTIDE SEQUENCE</scope>
    <source>
        <strain evidence="1">DSM 22914</strain>
    </source>
</reference>
<comment type="caution">
    <text evidence="1">The sequence shown here is derived from an EMBL/GenBank/DDBJ whole genome shotgun (WGS) entry which is preliminary data.</text>
</comment>
<proteinExistence type="predicted"/>
<dbReference type="Pfam" id="PF09650">
    <property type="entry name" value="PHA_gran_rgn"/>
    <property type="match status" value="1"/>
</dbReference>